<reference evidence="2" key="1">
    <citation type="submission" date="2015-12" db="EMBL/GenBank/DDBJ databases">
        <authorList>
            <person name="Sencilo A."/>
            <person name="Bamford D.H."/>
            <person name="Roine E."/>
        </authorList>
    </citation>
    <scope>NUCLEOTIDE SEQUENCE [LARGE SCALE GENOMIC DNA]</scope>
</reference>
<proteinExistence type="predicted"/>
<dbReference type="EMBL" id="KU230356">
    <property type="protein sequence ID" value="ALY07583.1"/>
    <property type="molecule type" value="Genomic_DNA"/>
</dbReference>
<name>A0A1L2BX32_9CAUD</name>
<dbReference type="Proteomes" id="UP000225722">
    <property type="component" value="Segment"/>
</dbReference>
<keyword evidence="2" id="KW-1185">Reference proteome</keyword>
<organism evidence="1 2">
    <name type="scientific">Nodularia phage vB_NpeS-2AV2</name>
    <dbReference type="NCBI Taxonomy" id="1777122"/>
    <lineage>
        <taxon>Viruses</taxon>
        <taxon>Duplodnaviria</taxon>
        <taxon>Heunggongvirae</taxon>
        <taxon>Uroviricota</taxon>
        <taxon>Caudoviricetes</taxon>
        <taxon>Ravarandavirus</taxon>
        <taxon>Ravarandavirus rv2AV2</taxon>
    </lineage>
</organism>
<sequence>MSEIYFAGMDSQVNDGWIVILDEQGRTVELKLLPLIPVKYKNAIAVNIVATIDWLRTYPQIKFMAEAIYSFNQGTKGAMTFGSAVNLIAQIDNEPHVDLATAKPQDWKAKWGLTSNKNLSIALAKNMGLVYPPHGLSKKRGGAIAESSNLAESFLLAHYVYQAYLPILQKPYLIKT</sequence>
<evidence type="ECO:0000313" key="2">
    <source>
        <dbReference type="Proteomes" id="UP000225722"/>
    </source>
</evidence>
<protein>
    <submittedName>
        <fullName evidence="1">Uncharacterized protein</fullName>
    </submittedName>
</protein>
<gene>
    <name evidence="1" type="ORF">2AV2_131</name>
</gene>
<accession>A0A1L2BX32</accession>
<evidence type="ECO:0000313" key="1">
    <source>
        <dbReference type="EMBL" id="ALY07583.1"/>
    </source>
</evidence>